<proteinExistence type="predicted"/>
<keyword evidence="2" id="KW-0813">Transport</keyword>
<feature type="transmembrane region" description="Helical" evidence="10">
    <location>
        <begin position="275"/>
        <end position="292"/>
    </location>
</feature>
<dbReference type="GO" id="GO:0015297">
    <property type="term" value="F:antiporter activity"/>
    <property type="evidence" value="ECO:0007669"/>
    <property type="project" value="UniProtKB-KW"/>
</dbReference>
<dbReference type="EMBL" id="JABCRE010000002">
    <property type="protein sequence ID" value="NMW30533.1"/>
    <property type="molecule type" value="Genomic_DNA"/>
</dbReference>
<feature type="domain" description="RCK N-terminal" evidence="12">
    <location>
        <begin position="409"/>
        <end position="503"/>
    </location>
</feature>
<dbReference type="InterPro" id="IPR003148">
    <property type="entry name" value="RCK_N"/>
</dbReference>
<evidence type="ECO:0000259" key="12">
    <source>
        <dbReference type="Pfam" id="PF02254"/>
    </source>
</evidence>
<dbReference type="Pfam" id="PF00999">
    <property type="entry name" value="Na_H_Exchanger"/>
    <property type="match status" value="1"/>
</dbReference>
<dbReference type="InterPro" id="IPR006153">
    <property type="entry name" value="Cation/H_exchanger_TM"/>
</dbReference>
<dbReference type="Gene3D" id="3.40.50.720">
    <property type="entry name" value="NAD(P)-binding Rossmann-like Domain"/>
    <property type="match status" value="1"/>
</dbReference>
<feature type="transmembrane region" description="Helical" evidence="10">
    <location>
        <begin position="185"/>
        <end position="210"/>
    </location>
</feature>
<feature type="transmembrane region" description="Helical" evidence="10">
    <location>
        <begin position="123"/>
        <end position="145"/>
    </location>
</feature>
<dbReference type="Gene3D" id="1.20.1530.20">
    <property type="match status" value="1"/>
</dbReference>
<evidence type="ECO:0000256" key="7">
    <source>
        <dbReference type="ARBA" id="ARBA00022989"/>
    </source>
</evidence>
<dbReference type="RefSeq" id="WP_170009289.1">
    <property type="nucleotide sequence ID" value="NZ_JABCRE010000002.1"/>
</dbReference>
<dbReference type="Pfam" id="PF02254">
    <property type="entry name" value="TrkA_N"/>
    <property type="match status" value="1"/>
</dbReference>
<keyword evidence="7 10" id="KW-1133">Transmembrane helix</keyword>
<comment type="subcellular location">
    <subcellularLocation>
        <location evidence="1">Membrane</location>
        <topology evidence="1">Multi-pass membrane protein</topology>
    </subcellularLocation>
</comment>
<dbReference type="GO" id="GO:0016020">
    <property type="term" value="C:membrane"/>
    <property type="evidence" value="ECO:0007669"/>
    <property type="project" value="UniProtKB-SubCell"/>
</dbReference>
<reference evidence="13 14" key="1">
    <citation type="submission" date="2020-04" db="EMBL/GenBank/DDBJ databases">
        <authorList>
            <person name="Liu A."/>
        </authorList>
    </citation>
    <scope>NUCLEOTIDE SEQUENCE [LARGE SCALE GENOMIC DNA]</scope>
    <source>
        <strain evidence="13 14">RZ02</strain>
    </source>
</reference>
<keyword evidence="8" id="KW-0406">Ion transport</keyword>
<dbReference type="GO" id="GO:0006813">
    <property type="term" value="P:potassium ion transport"/>
    <property type="evidence" value="ECO:0007669"/>
    <property type="project" value="UniProtKB-KW"/>
</dbReference>
<organism evidence="13 14">
    <name type="scientific">Pontixanthobacter rizhaonensis</name>
    <dbReference type="NCBI Taxonomy" id="2730337"/>
    <lineage>
        <taxon>Bacteria</taxon>
        <taxon>Pseudomonadati</taxon>
        <taxon>Pseudomonadota</taxon>
        <taxon>Alphaproteobacteria</taxon>
        <taxon>Sphingomonadales</taxon>
        <taxon>Erythrobacteraceae</taxon>
        <taxon>Pontixanthobacter</taxon>
    </lineage>
</organism>
<sequence>MVHGSAADAHSVVSVIQPAIILLGLGILAALGAKICRLNPIVGYIAVGLALAFAGQSELFDGPVVEALAEAGIMFLLFNLGLHFSIARIREEAANIFGFGTLQMLIAGGGFTALGLLFGLPPIAAILGGFAMGLSSTAVVIGVIREREQEDCPVGRAAQSILIFQDIAAIMLLVVAGSLGSGEALGGALAIAAAKAVAAFAVAVLFARYLTEPLFRIITRIDSSEVLTASALFLALAAGWLTGMIGLSLTLGAFLGGVALADSRYRLLVQTEIEAFRGLFLGFFFMTVGLSLDPEVVSGQWYLILAAAAALVTLKCTFNILAGLANRWSVPGSTQLGFLLGQGSEFALVLFSMPAVAALFGSEALAIVVSAIAVSLALTPAISTLGRKLAGKLRQGPPDQKLAGDDAPILILNLAETGRRVADILEEEGISYMAIESNRERFEIALADGYPVHFAPVGDPRSWQAIGVAKRLAVVVTQGNMDRVREISPLIRDHAPDLMRIIAVDGMEEPPDLADDMAVMVDVSDVDGADHLADEILEMLGIERRMKPSDASTDAVAA</sequence>
<feature type="transmembrane region" description="Helical" evidence="10">
    <location>
        <begin position="157"/>
        <end position="179"/>
    </location>
</feature>
<keyword evidence="5 10" id="KW-0812">Transmembrane</keyword>
<keyword evidence="6" id="KW-0630">Potassium</keyword>
<dbReference type="SUPFAM" id="SSF51735">
    <property type="entry name" value="NAD(P)-binding Rossmann-fold domains"/>
    <property type="match status" value="1"/>
</dbReference>
<evidence type="ECO:0000256" key="4">
    <source>
        <dbReference type="ARBA" id="ARBA00022538"/>
    </source>
</evidence>
<dbReference type="GO" id="GO:1902600">
    <property type="term" value="P:proton transmembrane transport"/>
    <property type="evidence" value="ECO:0007669"/>
    <property type="project" value="InterPro"/>
</dbReference>
<evidence type="ECO:0000259" key="11">
    <source>
        <dbReference type="Pfam" id="PF00999"/>
    </source>
</evidence>
<protein>
    <submittedName>
        <fullName evidence="13">Potassium transporter KefB</fullName>
    </submittedName>
</protein>
<evidence type="ECO:0000256" key="1">
    <source>
        <dbReference type="ARBA" id="ARBA00004141"/>
    </source>
</evidence>
<feature type="transmembrane region" description="Helical" evidence="10">
    <location>
        <begin position="67"/>
        <end position="84"/>
    </location>
</feature>
<evidence type="ECO:0000313" key="13">
    <source>
        <dbReference type="EMBL" id="NMW30533.1"/>
    </source>
</evidence>
<feature type="transmembrane region" description="Helical" evidence="10">
    <location>
        <begin position="96"/>
        <end position="117"/>
    </location>
</feature>
<gene>
    <name evidence="13" type="ORF">HKD42_00435</name>
</gene>
<dbReference type="InterPro" id="IPR038770">
    <property type="entry name" value="Na+/solute_symporter_sf"/>
</dbReference>
<keyword evidence="14" id="KW-1185">Reference proteome</keyword>
<evidence type="ECO:0000313" key="14">
    <source>
        <dbReference type="Proteomes" id="UP000561181"/>
    </source>
</evidence>
<accession>A0A848QIN3</accession>
<keyword evidence="9 10" id="KW-0472">Membrane</keyword>
<evidence type="ECO:0000256" key="2">
    <source>
        <dbReference type="ARBA" id="ARBA00022448"/>
    </source>
</evidence>
<comment type="caution">
    <text evidence="13">The sequence shown here is derived from an EMBL/GenBank/DDBJ whole genome shotgun (WGS) entry which is preliminary data.</text>
</comment>
<keyword evidence="3" id="KW-0050">Antiport</keyword>
<feature type="transmembrane region" description="Helical" evidence="10">
    <location>
        <begin position="346"/>
        <end position="378"/>
    </location>
</feature>
<evidence type="ECO:0000256" key="8">
    <source>
        <dbReference type="ARBA" id="ARBA00023065"/>
    </source>
</evidence>
<dbReference type="InterPro" id="IPR036291">
    <property type="entry name" value="NAD(P)-bd_dom_sf"/>
</dbReference>
<feature type="transmembrane region" description="Helical" evidence="10">
    <location>
        <begin position="12"/>
        <end position="31"/>
    </location>
</feature>
<evidence type="ECO:0000256" key="10">
    <source>
        <dbReference type="SAM" id="Phobius"/>
    </source>
</evidence>
<feature type="transmembrane region" description="Helical" evidence="10">
    <location>
        <begin position="231"/>
        <end position="255"/>
    </location>
</feature>
<name>A0A848QIN3_9SPHN</name>
<feature type="transmembrane region" description="Helical" evidence="10">
    <location>
        <begin position="301"/>
        <end position="326"/>
    </location>
</feature>
<evidence type="ECO:0000256" key="9">
    <source>
        <dbReference type="ARBA" id="ARBA00023136"/>
    </source>
</evidence>
<dbReference type="AlphaFoldDB" id="A0A848QIN3"/>
<dbReference type="PANTHER" id="PTHR46157">
    <property type="entry name" value="K(+) EFFLUX ANTIPORTER 3, CHLOROPLASTIC"/>
    <property type="match status" value="1"/>
</dbReference>
<dbReference type="PANTHER" id="PTHR46157:SF4">
    <property type="entry name" value="K(+) EFFLUX ANTIPORTER 3, CHLOROPLASTIC"/>
    <property type="match status" value="1"/>
</dbReference>
<evidence type="ECO:0000256" key="3">
    <source>
        <dbReference type="ARBA" id="ARBA00022449"/>
    </source>
</evidence>
<evidence type="ECO:0000256" key="6">
    <source>
        <dbReference type="ARBA" id="ARBA00022958"/>
    </source>
</evidence>
<dbReference type="Proteomes" id="UP000561181">
    <property type="component" value="Unassembled WGS sequence"/>
</dbReference>
<feature type="transmembrane region" description="Helical" evidence="10">
    <location>
        <begin position="38"/>
        <end position="55"/>
    </location>
</feature>
<evidence type="ECO:0000256" key="5">
    <source>
        <dbReference type="ARBA" id="ARBA00022692"/>
    </source>
</evidence>
<keyword evidence="4" id="KW-0633">Potassium transport</keyword>
<feature type="domain" description="Cation/H+ exchanger transmembrane" evidence="11">
    <location>
        <begin position="28"/>
        <end position="380"/>
    </location>
</feature>